<dbReference type="InterPro" id="IPR023996">
    <property type="entry name" value="TonB-dep_OMP_SusC/RagA"/>
</dbReference>
<feature type="chain" id="PRO_5046322101" evidence="10">
    <location>
        <begin position="22"/>
        <end position="1042"/>
    </location>
</feature>
<dbReference type="InterPro" id="IPR008969">
    <property type="entry name" value="CarboxyPept-like_regulatory"/>
</dbReference>
<dbReference type="InterPro" id="IPR000531">
    <property type="entry name" value="Beta-barrel_TonB"/>
</dbReference>
<evidence type="ECO:0000256" key="1">
    <source>
        <dbReference type="ARBA" id="ARBA00004571"/>
    </source>
</evidence>
<keyword evidence="4 8" id="KW-0812">Transmembrane</keyword>
<evidence type="ECO:0000256" key="5">
    <source>
        <dbReference type="ARBA" id="ARBA00023077"/>
    </source>
</evidence>
<evidence type="ECO:0000256" key="2">
    <source>
        <dbReference type="ARBA" id="ARBA00022448"/>
    </source>
</evidence>
<evidence type="ECO:0000259" key="11">
    <source>
        <dbReference type="Pfam" id="PF00593"/>
    </source>
</evidence>
<dbReference type="EMBL" id="JBHTHZ010000013">
    <property type="protein sequence ID" value="MFD0794877.1"/>
    <property type="molecule type" value="Genomic_DNA"/>
</dbReference>
<comment type="subcellular location">
    <subcellularLocation>
        <location evidence="1 8">Cell outer membrane</location>
        <topology evidence="1 8">Multi-pass membrane protein</topology>
    </subcellularLocation>
</comment>
<dbReference type="Gene3D" id="2.60.40.1120">
    <property type="entry name" value="Carboxypeptidase-like, regulatory domain"/>
    <property type="match status" value="1"/>
</dbReference>
<dbReference type="SUPFAM" id="SSF49464">
    <property type="entry name" value="Carboxypeptidase regulatory domain-like"/>
    <property type="match status" value="1"/>
</dbReference>
<feature type="domain" description="TonB-dependent receptor plug" evidence="12">
    <location>
        <begin position="120"/>
        <end position="225"/>
    </location>
</feature>
<evidence type="ECO:0000256" key="3">
    <source>
        <dbReference type="ARBA" id="ARBA00022452"/>
    </source>
</evidence>
<evidence type="ECO:0000313" key="13">
    <source>
        <dbReference type="EMBL" id="MFD0794877.1"/>
    </source>
</evidence>
<evidence type="ECO:0000313" key="14">
    <source>
        <dbReference type="Proteomes" id="UP001597010"/>
    </source>
</evidence>
<dbReference type="Pfam" id="PF00593">
    <property type="entry name" value="TonB_dep_Rec_b-barrel"/>
    <property type="match status" value="1"/>
</dbReference>
<dbReference type="NCBIfam" id="TIGR04056">
    <property type="entry name" value="OMP_RagA_SusC"/>
    <property type="match status" value="1"/>
</dbReference>
<gene>
    <name evidence="13" type="ORF">ACFQZX_14720</name>
</gene>
<dbReference type="Pfam" id="PF07715">
    <property type="entry name" value="Plug"/>
    <property type="match status" value="1"/>
</dbReference>
<evidence type="ECO:0000259" key="12">
    <source>
        <dbReference type="Pfam" id="PF07715"/>
    </source>
</evidence>
<proteinExistence type="inferred from homology"/>
<dbReference type="InterPro" id="IPR012910">
    <property type="entry name" value="Plug_dom"/>
</dbReference>
<dbReference type="PROSITE" id="PS52016">
    <property type="entry name" value="TONB_DEPENDENT_REC_3"/>
    <property type="match status" value="1"/>
</dbReference>
<protein>
    <submittedName>
        <fullName evidence="13">SusC/RagA family TonB-linked outer membrane protein</fullName>
    </submittedName>
</protein>
<evidence type="ECO:0000256" key="10">
    <source>
        <dbReference type="SAM" id="SignalP"/>
    </source>
</evidence>
<dbReference type="InterPro" id="IPR036942">
    <property type="entry name" value="Beta-barrel_TonB_sf"/>
</dbReference>
<evidence type="ECO:0000256" key="7">
    <source>
        <dbReference type="ARBA" id="ARBA00023237"/>
    </source>
</evidence>
<comment type="caution">
    <text evidence="13">The sequence shown here is derived from an EMBL/GenBank/DDBJ whole genome shotgun (WGS) entry which is preliminary data.</text>
</comment>
<keyword evidence="2 8" id="KW-0813">Transport</keyword>
<dbReference type="Gene3D" id="2.170.130.10">
    <property type="entry name" value="TonB-dependent receptor, plug domain"/>
    <property type="match status" value="1"/>
</dbReference>
<dbReference type="SUPFAM" id="SSF56935">
    <property type="entry name" value="Porins"/>
    <property type="match status" value="1"/>
</dbReference>
<dbReference type="Pfam" id="PF13715">
    <property type="entry name" value="CarbopepD_reg_2"/>
    <property type="match status" value="1"/>
</dbReference>
<feature type="domain" description="TonB-dependent receptor-like beta-barrel" evidence="11">
    <location>
        <begin position="423"/>
        <end position="818"/>
    </location>
</feature>
<dbReference type="InterPro" id="IPR023997">
    <property type="entry name" value="TonB-dep_OMP_SusC/RagA_CS"/>
</dbReference>
<dbReference type="Proteomes" id="UP001597010">
    <property type="component" value="Unassembled WGS sequence"/>
</dbReference>
<dbReference type="InterPro" id="IPR039426">
    <property type="entry name" value="TonB-dep_rcpt-like"/>
</dbReference>
<dbReference type="Gene3D" id="2.40.170.20">
    <property type="entry name" value="TonB-dependent receptor, beta-barrel domain"/>
    <property type="match status" value="1"/>
</dbReference>
<keyword evidence="6 8" id="KW-0472">Membrane</keyword>
<evidence type="ECO:0000256" key="9">
    <source>
        <dbReference type="RuleBase" id="RU003357"/>
    </source>
</evidence>
<evidence type="ECO:0000256" key="4">
    <source>
        <dbReference type="ARBA" id="ARBA00022692"/>
    </source>
</evidence>
<dbReference type="RefSeq" id="WP_377116709.1">
    <property type="nucleotide sequence ID" value="NZ_JBHTHZ010000013.1"/>
</dbReference>
<comment type="similarity">
    <text evidence="8 9">Belongs to the TonB-dependent receptor family.</text>
</comment>
<organism evidence="13 14">
    <name type="scientific">Mucilaginibacter litoreus</name>
    <dbReference type="NCBI Taxonomy" id="1048221"/>
    <lineage>
        <taxon>Bacteria</taxon>
        <taxon>Pseudomonadati</taxon>
        <taxon>Bacteroidota</taxon>
        <taxon>Sphingobacteriia</taxon>
        <taxon>Sphingobacteriales</taxon>
        <taxon>Sphingobacteriaceae</taxon>
        <taxon>Mucilaginibacter</taxon>
    </lineage>
</organism>
<keyword evidence="5 9" id="KW-0798">TonB box</keyword>
<sequence>MQIKLKFFVGIALLFCFVSQAYSQTLRLTGKVTQKSDGQSVPGASVALKGTSIGTVTDVNGNYTLNIPANGGVVVVSFIGMTTIERNVSQAGLQNFVLDDNTASALNEVVVVGYGTQKVTTVSGAISVVKSADIKKLNATRAEEALQGQVSGVTVVQQGSPGARPTVLVRGIPSFSGNDPTVVVDGSIQTLDDFNSINPSDIESINVLKDAATTAIYGLKGGNGVIVVTTKSGRKNQKNEFSINSNYGLQEVSRRIGVLNATEYGAIVNEGSVASGGNIIFPDLSVLGTGTDWQKEVFKIAPMQSHNISARGGSEKMSYFLSGGYLSQGGIVGGYDKSHFNRGTFTANLNFDFTSKLKFIVNTTGVLLNNKGVQENSFNSVIGSALNFDPTVSVYNTDPSVVSKYGYSNLLLSEIFNPLTKLDNTYNTNTGSKIYGKFELQYDIIKGLKVNSRFGYTKYDDKSKTFTPLVFYGPLNVENGLDAFGNAIDGRHNNVAQSKNSNFNYTWENFANYTFNVAQDNHFETVLGFSMAKTTGNGMNVARQDVPFNSWEFADYSAATGTNSADNPNAQTGGYYQYFRRNLSYFGRVNYDYKNKYLASFSARRDGSYAFGVNNKFANFYAGSLGWVVTSEDFFKPSFIDYLKIRGSYGSTGNENTSPQYIRVVTGGPDYGSTANSNGYNFDNAFYPGSTIATSRNDDLAWEKQLQGNVGFDITLLKNKLSISADYYQKKVNGLLFTPSVSLYLGTAQIPTANIGSTKSSGFDINISYNETIGSNFKLNNSFNVTTVKNKVTATNSDGTAKIIGGSYFNGQSQTVTVFEKGFTPAYFYGYKTDGLFQNAAEVAAHASQPGAQPGDIRFVDTNHDGVINADDQVKIGDPFPNVTLGWNLSMAYKGFDFSAFTYASLGNDIYRAYERNANFANKYRSVLGRWTGEGSTNDATTPRYSFTDANSNIRVSDRYVEDGSFVKVKNIQLGYTFSKTAIRNVFKSLRVYAQVKNAFTITKYSGYDPEISGGSNLLETGIDRGAYPQARVYTLGLDISL</sequence>
<keyword evidence="3 8" id="KW-1134">Transmembrane beta strand</keyword>
<dbReference type="NCBIfam" id="TIGR04057">
    <property type="entry name" value="SusC_RagA_signa"/>
    <property type="match status" value="1"/>
</dbReference>
<evidence type="ECO:0000256" key="6">
    <source>
        <dbReference type="ARBA" id="ARBA00023136"/>
    </source>
</evidence>
<dbReference type="InterPro" id="IPR037066">
    <property type="entry name" value="Plug_dom_sf"/>
</dbReference>
<feature type="signal peptide" evidence="10">
    <location>
        <begin position="1"/>
        <end position="21"/>
    </location>
</feature>
<keyword evidence="14" id="KW-1185">Reference proteome</keyword>
<keyword evidence="7 8" id="KW-0998">Cell outer membrane</keyword>
<accession>A0ABW3AVH3</accession>
<reference evidence="14" key="1">
    <citation type="journal article" date="2019" name="Int. J. Syst. Evol. Microbiol.">
        <title>The Global Catalogue of Microorganisms (GCM) 10K type strain sequencing project: providing services to taxonomists for standard genome sequencing and annotation.</title>
        <authorList>
            <consortium name="The Broad Institute Genomics Platform"/>
            <consortium name="The Broad Institute Genome Sequencing Center for Infectious Disease"/>
            <person name="Wu L."/>
            <person name="Ma J."/>
        </authorList>
    </citation>
    <scope>NUCLEOTIDE SEQUENCE [LARGE SCALE GENOMIC DNA]</scope>
    <source>
        <strain evidence="14">CCUG 61484</strain>
    </source>
</reference>
<evidence type="ECO:0000256" key="8">
    <source>
        <dbReference type="PROSITE-ProRule" id="PRU01360"/>
    </source>
</evidence>
<name>A0ABW3AVH3_9SPHI</name>
<keyword evidence="10" id="KW-0732">Signal</keyword>